<evidence type="ECO:0000256" key="11">
    <source>
        <dbReference type="ARBA" id="ARBA00023136"/>
    </source>
</evidence>
<dbReference type="PROSITE" id="PS51372">
    <property type="entry name" value="PRD_2"/>
    <property type="match status" value="2"/>
</dbReference>
<dbReference type="InterPro" id="IPR018120">
    <property type="entry name" value="Glyco_hydro_1_AS"/>
</dbReference>
<keyword evidence="9" id="KW-0378">Hydrolase</keyword>
<gene>
    <name evidence="18" type="ORF">BBAD15_g2941</name>
</gene>
<comment type="caution">
    <text evidence="18">The sequence shown here is derived from an EMBL/GenBank/DDBJ whole genome shotgun (WGS) entry which is preliminary data.</text>
</comment>
<dbReference type="SUPFAM" id="SSF51445">
    <property type="entry name" value="(Trans)glycosidases"/>
    <property type="match status" value="1"/>
</dbReference>
<dbReference type="GO" id="GO:0015771">
    <property type="term" value="P:trehalose transport"/>
    <property type="evidence" value="ECO:0007669"/>
    <property type="project" value="TreeGrafter"/>
</dbReference>
<dbReference type="PRINTS" id="PR00131">
    <property type="entry name" value="GLHYDRLASE1"/>
</dbReference>
<dbReference type="InterPro" id="IPR036634">
    <property type="entry name" value="PRD_sf"/>
</dbReference>
<sequence>MEITRILNNNVVVILDEHQREQVVMGKGLGFQKQPGDSLDRSKIEKVFALQSDELVARLSELLNQIPLEVMTTCDRIIQLARERLGKLQESLYISLTDHCHFAIERQKKGMAIRNVLLWEIKRLYPKEFALGVEALGIIDRRLGVRLAEDEAGFIALHLVTAQLEGEMPEVMDVTRVMQEILHIVKYQLQIEYQEESLSYQRFVTHLKFFAQRMLNRTTVADDDETLHAAVKDNYPLAWRCAEKLQRHLAKSYQRELTNEEIMFLAIHIERAAGISEEATPQEGQGEKSNLLNRLIDIVSAIFTPFLGVMAASGILKGMLALSVVCGWLNTESATYKIWFAASDSLFYFFPLVLGYTAGKKFGGSPFLTMAIGGALTHPLITQALEVTAQPERFLGIPVTFINYSSSVIPIIFAAWASCWLEKRCNRIFPSAMKNFFTPLVCLGVVVPLTFLIIGPAATWLSQMLAYGYQAIYAFAPWLAGTVMGAIWQICVIFGLHWGLVPIMINNLSVLGYDTLMPLLLPAVMGQVGAALGVFLSTRDAKLKVLSGSAVTAGIFGITEPAVYGVTLPNRRPFIFGCIAGGIGGAIVGFSQSNLYSFGLASIFSLAQMLPPGGMNSTVWGAIIGTGLSLVLACGLTWAFGLPRSAQSASLPTAIAGDEDILAPMSGTVLAMDQVPDATFAGGLLGKGAAIIPLNNEVRAPFYGEVASLFQTRHAIGLLSDSGIEVLIHIGIDTVKLDGQYFTAHVRPGDKIKPGDLLIEFDREAILAAGYDLATPVIISNSDDYRDVTRVTQQPTINSAFPKTFLWGGAIAANQVEGAWQEDGKGISTSDVQPQGVFGPVKERVPGDCGLKDIAIDFYHRYPQDIALFAEMGFSCLRVSIAWTRIFPQGDELVPNEAGLAFYDKLFDELARHGIQPMVTLSHYEMPWGLVKQYGGWGNRKVIDCFERYARCVFTRYQHKVKLWLTFNEINMSLHAPLTGVGLEGEPEKGAIYQAIHHQLVASSLAVKACHDIIPDAKIGNMLLGGLMYPLTCKPDDVLETLQENRSWLFFGDVQCRGSYPGYMLRYFRDNGIQLEISEHDRAILKNTVDFISFSYYMTGCVTADEELNAKARGNILSMVPNPHLASSEWGWQIDPVGLRILLNTLWDRYQKPLFIVENGLGAKDKPEGDGTINDDYRISYLNDHLVQVGEAIEDGVEMMGYTSWGPIDLVSASKAELSKRYGFIYVDRDDQGNGSLSRSRKKSFHWYKEVIATNGGSLKP</sequence>
<dbReference type="Proteomes" id="UP000030106">
    <property type="component" value="Unassembled WGS sequence"/>
</dbReference>
<evidence type="ECO:0000256" key="7">
    <source>
        <dbReference type="ARBA" id="ARBA00022692"/>
    </source>
</evidence>
<dbReference type="HOGENOM" id="CLU_006863_0_0_1"/>
<dbReference type="Gene3D" id="2.70.70.10">
    <property type="entry name" value="Glucose Permease (Domain IIA)"/>
    <property type="match status" value="1"/>
</dbReference>
<dbReference type="Pfam" id="PF00358">
    <property type="entry name" value="PTS_EIIA_1"/>
    <property type="match status" value="1"/>
</dbReference>
<dbReference type="GO" id="GO:0090589">
    <property type="term" value="F:protein-phosphocysteine-trehalose phosphotransferase system transporter activity"/>
    <property type="evidence" value="ECO:0007669"/>
    <property type="project" value="TreeGrafter"/>
</dbReference>
<dbReference type="Gene3D" id="2.30.24.10">
    <property type="entry name" value="CAT RNA-binding domain"/>
    <property type="match status" value="1"/>
</dbReference>
<feature type="transmembrane region" description="Helical" evidence="14">
    <location>
        <begin position="574"/>
        <end position="607"/>
    </location>
</feature>
<proteinExistence type="predicted"/>
<evidence type="ECO:0000256" key="3">
    <source>
        <dbReference type="ARBA" id="ARBA00022475"/>
    </source>
</evidence>
<evidence type="ECO:0000256" key="1">
    <source>
        <dbReference type="ARBA" id="ARBA00004651"/>
    </source>
</evidence>
<evidence type="ECO:0000256" key="6">
    <source>
        <dbReference type="ARBA" id="ARBA00022683"/>
    </source>
</evidence>
<feature type="transmembrane region" description="Helical" evidence="14">
    <location>
        <begin position="433"/>
        <end position="454"/>
    </location>
</feature>
<dbReference type="GO" id="GO:0005975">
    <property type="term" value="P:carbohydrate metabolic process"/>
    <property type="evidence" value="ECO:0007669"/>
    <property type="project" value="InterPro"/>
</dbReference>
<dbReference type="PROSITE" id="PS00654">
    <property type="entry name" value="PRD_1"/>
    <property type="match status" value="1"/>
</dbReference>
<keyword evidence="6" id="KW-0598">Phosphotransferase system</keyword>
<dbReference type="Pfam" id="PF02378">
    <property type="entry name" value="PTS_EIIC"/>
    <property type="match status" value="1"/>
</dbReference>
<dbReference type="PANTHER" id="PTHR30175">
    <property type="entry name" value="PHOSPHOTRANSFERASE SYSTEM TRANSPORT PROTEIN"/>
    <property type="match status" value="1"/>
</dbReference>
<dbReference type="PROSITE" id="PS00371">
    <property type="entry name" value="PTS_EIIA_TYPE_1_HIS"/>
    <property type="match status" value="1"/>
</dbReference>
<dbReference type="InterPro" id="IPR001550">
    <property type="entry name" value="Transcrpt_antitermin_CS"/>
</dbReference>
<dbReference type="PROSITE" id="PS00653">
    <property type="entry name" value="GLYCOSYL_HYDROL_F1_2"/>
    <property type="match status" value="1"/>
</dbReference>
<comment type="subcellular location">
    <subcellularLocation>
        <location evidence="1">Cell membrane</location>
        <topology evidence="1">Multi-pass membrane protein</topology>
    </subcellularLocation>
</comment>
<dbReference type="FunFam" id="2.70.70.10:FF:000001">
    <property type="entry name" value="PTS system glucose-specific IIA component"/>
    <property type="match status" value="1"/>
</dbReference>
<feature type="transmembrane region" description="Helical" evidence="14">
    <location>
        <begin position="517"/>
        <end position="536"/>
    </location>
</feature>
<dbReference type="NCBIfam" id="NF046042">
    <property type="entry name" value="LicT"/>
    <property type="match status" value="1"/>
</dbReference>
<name>A0A0A2VYV0_BEABA</name>
<dbReference type="Pfam" id="PF03123">
    <property type="entry name" value="CAT_RBD"/>
    <property type="match status" value="1"/>
</dbReference>
<dbReference type="STRING" id="1245745.A0A0A2VYV0"/>
<evidence type="ECO:0000259" key="15">
    <source>
        <dbReference type="PROSITE" id="PS51093"/>
    </source>
</evidence>
<dbReference type="GO" id="GO:0008982">
    <property type="term" value="F:protein-N(PI)-phosphohistidine-sugar phosphotransferase activity"/>
    <property type="evidence" value="ECO:0007669"/>
    <property type="project" value="InterPro"/>
</dbReference>
<keyword evidence="4" id="KW-0762">Sugar transport</keyword>
<dbReference type="Gene3D" id="1.10.1790.10">
    <property type="entry name" value="PRD domain"/>
    <property type="match status" value="2"/>
</dbReference>
<dbReference type="Pfam" id="PF00874">
    <property type="entry name" value="PRD"/>
    <property type="match status" value="2"/>
</dbReference>
<evidence type="ECO:0000256" key="9">
    <source>
        <dbReference type="ARBA" id="ARBA00022801"/>
    </source>
</evidence>
<dbReference type="GO" id="GO:0003723">
    <property type="term" value="F:RNA binding"/>
    <property type="evidence" value="ECO:0007669"/>
    <property type="project" value="InterPro"/>
</dbReference>
<feature type="domain" description="PRD" evidence="17">
    <location>
        <begin position="170"/>
        <end position="279"/>
    </location>
</feature>
<dbReference type="EMBL" id="ANFO01000226">
    <property type="protein sequence ID" value="KGQ11345.1"/>
    <property type="molecule type" value="Genomic_DNA"/>
</dbReference>
<keyword evidence="11 14" id="KW-0472">Membrane</keyword>
<dbReference type="AlphaFoldDB" id="A0A0A2VYV0"/>
<dbReference type="NCBIfam" id="NF007356">
    <property type="entry name" value="PRK09852.1"/>
    <property type="match status" value="1"/>
</dbReference>
<feature type="domain" description="PTS EIIA type-1" evidence="15">
    <location>
        <begin position="677"/>
        <end position="781"/>
    </location>
</feature>
<feature type="transmembrane region" description="Helical" evidence="14">
    <location>
        <begin position="486"/>
        <end position="505"/>
    </location>
</feature>
<dbReference type="CDD" id="cd00210">
    <property type="entry name" value="PTS_IIA_glc"/>
    <property type="match status" value="1"/>
</dbReference>
<dbReference type="FunFam" id="3.20.20.80:FF:000004">
    <property type="entry name" value="Beta-glucosidase 6-phospho-beta-glucosidase"/>
    <property type="match status" value="1"/>
</dbReference>
<dbReference type="InterPro" id="IPR033132">
    <property type="entry name" value="GH_1_N_CS"/>
</dbReference>
<evidence type="ECO:0000259" key="16">
    <source>
        <dbReference type="PROSITE" id="PS51103"/>
    </source>
</evidence>
<dbReference type="PROSITE" id="PS51103">
    <property type="entry name" value="PTS_EIIC_TYPE_1"/>
    <property type="match status" value="1"/>
</dbReference>
<feature type="transmembrane region" description="Helical" evidence="14">
    <location>
        <begin position="548"/>
        <end position="568"/>
    </location>
</feature>
<evidence type="ECO:0000256" key="2">
    <source>
        <dbReference type="ARBA" id="ARBA00022448"/>
    </source>
</evidence>
<dbReference type="InterPro" id="IPR001127">
    <property type="entry name" value="PTS_EIIA_1_perm"/>
</dbReference>
<dbReference type="Gene3D" id="3.20.20.80">
    <property type="entry name" value="Glycosidases"/>
    <property type="match status" value="1"/>
</dbReference>
<dbReference type="InterPro" id="IPR004341">
    <property type="entry name" value="CAT_RNA-bd_dom"/>
</dbReference>
<evidence type="ECO:0000313" key="18">
    <source>
        <dbReference type="EMBL" id="KGQ11345.1"/>
    </source>
</evidence>
<dbReference type="Pfam" id="PF00232">
    <property type="entry name" value="Glyco_hydro_1"/>
    <property type="match status" value="1"/>
</dbReference>
<evidence type="ECO:0000256" key="13">
    <source>
        <dbReference type="PROSITE-ProRule" id="PRU10055"/>
    </source>
</evidence>
<accession>A0A0A2VYV0</accession>
<evidence type="ECO:0000256" key="4">
    <source>
        <dbReference type="ARBA" id="ARBA00022597"/>
    </source>
</evidence>
<evidence type="ECO:0000256" key="14">
    <source>
        <dbReference type="SAM" id="Phobius"/>
    </source>
</evidence>
<keyword evidence="3" id="KW-1003">Cell membrane</keyword>
<feature type="transmembrane region" description="Helical" evidence="14">
    <location>
        <begin position="362"/>
        <end position="381"/>
    </location>
</feature>
<keyword evidence="2" id="KW-0813">Transport</keyword>
<dbReference type="InterPro" id="IPR050558">
    <property type="entry name" value="PTS_Sugar-Specific_Components"/>
</dbReference>
<dbReference type="GO" id="GO:0009401">
    <property type="term" value="P:phosphoenolpyruvate-dependent sugar phosphotransferase system"/>
    <property type="evidence" value="ECO:0007669"/>
    <property type="project" value="UniProtKB-KW"/>
</dbReference>
<dbReference type="NCBIfam" id="TIGR00830">
    <property type="entry name" value="PTBA"/>
    <property type="match status" value="1"/>
</dbReference>
<dbReference type="SMART" id="SM01061">
    <property type="entry name" value="CAT_RBD"/>
    <property type="match status" value="1"/>
</dbReference>
<evidence type="ECO:0000259" key="17">
    <source>
        <dbReference type="PROSITE" id="PS51372"/>
    </source>
</evidence>
<dbReference type="InterPro" id="IPR011055">
    <property type="entry name" value="Dup_hybrid_motif"/>
</dbReference>
<feature type="transmembrane region" description="Helical" evidence="14">
    <location>
        <begin position="619"/>
        <end position="640"/>
    </location>
</feature>
<evidence type="ECO:0000256" key="12">
    <source>
        <dbReference type="ARBA" id="ARBA00023295"/>
    </source>
</evidence>
<dbReference type="InterPro" id="IPR011608">
    <property type="entry name" value="PRD"/>
</dbReference>
<dbReference type="InterPro" id="IPR036650">
    <property type="entry name" value="CAT_RNA-bd_dom_sf"/>
</dbReference>
<evidence type="ECO:0000256" key="10">
    <source>
        <dbReference type="ARBA" id="ARBA00022989"/>
    </source>
</evidence>
<dbReference type="SUPFAM" id="SSF63520">
    <property type="entry name" value="PTS-regulatory domain, PRD"/>
    <property type="match status" value="2"/>
</dbReference>
<keyword evidence="10 14" id="KW-1133">Transmembrane helix</keyword>
<feature type="domain" description="PRD" evidence="17">
    <location>
        <begin position="65"/>
        <end position="169"/>
    </location>
</feature>
<keyword evidence="8" id="KW-0677">Repeat</keyword>
<evidence type="ECO:0000256" key="5">
    <source>
        <dbReference type="ARBA" id="ARBA00022679"/>
    </source>
</evidence>
<dbReference type="InterPro" id="IPR013013">
    <property type="entry name" value="PTS_EIIC_1"/>
</dbReference>
<dbReference type="PANTHER" id="PTHR30175:SF1">
    <property type="entry name" value="PTS SYSTEM ARBUTIN-, CELLOBIOSE-, AND SALICIN-SPECIFIC EIIBC COMPONENT-RELATED"/>
    <property type="match status" value="1"/>
</dbReference>
<evidence type="ECO:0000313" key="19">
    <source>
        <dbReference type="Proteomes" id="UP000030106"/>
    </source>
</evidence>
<dbReference type="GO" id="GO:0045893">
    <property type="term" value="P:positive regulation of DNA-templated transcription"/>
    <property type="evidence" value="ECO:0007669"/>
    <property type="project" value="InterPro"/>
</dbReference>
<keyword evidence="12" id="KW-0326">Glycosidase</keyword>
<feature type="transmembrane region" description="Helical" evidence="14">
    <location>
        <begin position="401"/>
        <end position="421"/>
    </location>
</feature>
<dbReference type="SUPFAM" id="SSF51261">
    <property type="entry name" value="Duplicated hybrid motif"/>
    <property type="match status" value="1"/>
</dbReference>
<protein>
    <submittedName>
        <fullName evidence="18">Phospho-cellobiase</fullName>
    </submittedName>
</protein>
<dbReference type="InterPro" id="IPR001360">
    <property type="entry name" value="Glyco_hydro_1"/>
</dbReference>
<evidence type="ECO:0000256" key="8">
    <source>
        <dbReference type="ARBA" id="ARBA00022737"/>
    </source>
</evidence>
<dbReference type="PROSITE" id="PS51093">
    <property type="entry name" value="PTS_EIIA_TYPE_1"/>
    <property type="match status" value="1"/>
</dbReference>
<dbReference type="NCBIfam" id="NF007295">
    <property type="entry name" value="PRK09772.1"/>
    <property type="match status" value="1"/>
</dbReference>
<dbReference type="SUPFAM" id="SSF50151">
    <property type="entry name" value="SacY-like RNA-binding domain"/>
    <property type="match status" value="1"/>
</dbReference>
<dbReference type="InterPro" id="IPR003352">
    <property type="entry name" value="PTS_EIIC"/>
</dbReference>
<feature type="transmembrane region" description="Helical" evidence="14">
    <location>
        <begin position="336"/>
        <end position="355"/>
    </location>
</feature>
<keyword evidence="7 14" id="KW-0812">Transmembrane</keyword>
<organism evidence="18 19">
    <name type="scientific">Beauveria bassiana D1-5</name>
    <dbReference type="NCBI Taxonomy" id="1245745"/>
    <lineage>
        <taxon>Eukaryota</taxon>
        <taxon>Fungi</taxon>
        <taxon>Dikarya</taxon>
        <taxon>Ascomycota</taxon>
        <taxon>Pezizomycotina</taxon>
        <taxon>Sordariomycetes</taxon>
        <taxon>Hypocreomycetidae</taxon>
        <taxon>Hypocreales</taxon>
        <taxon>Cordycipitaceae</taxon>
        <taxon>Beauveria</taxon>
    </lineage>
</organism>
<dbReference type="GO" id="GO:0004553">
    <property type="term" value="F:hydrolase activity, hydrolyzing O-glycosyl compounds"/>
    <property type="evidence" value="ECO:0007669"/>
    <property type="project" value="InterPro"/>
</dbReference>
<dbReference type="GO" id="GO:0005886">
    <property type="term" value="C:plasma membrane"/>
    <property type="evidence" value="ECO:0007669"/>
    <property type="project" value="UniProtKB-SubCell"/>
</dbReference>
<feature type="active site" description="Nucleophile" evidence="13">
    <location>
        <position position="1158"/>
    </location>
</feature>
<dbReference type="InterPro" id="IPR017853">
    <property type="entry name" value="GH"/>
</dbReference>
<dbReference type="PROSITE" id="PS00572">
    <property type="entry name" value="GLYCOSYL_HYDROL_F1_1"/>
    <property type="match status" value="1"/>
</dbReference>
<feature type="domain" description="PTS EIIC type-1" evidence="16">
    <location>
        <begin position="297"/>
        <end position="654"/>
    </location>
</feature>
<reference evidence="18 19" key="1">
    <citation type="submission" date="2012-10" db="EMBL/GenBank/DDBJ databases">
        <title>Genome sequencing and analysis of entomopathogenic fungi Beauveria bassiana D1-5.</title>
        <authorList>
            <person name="Li Q."/>
            <person name="Wang L."/>
            <person name="Zhang Z."/>
            <person name="Wang Q."/>
            <person name="Ren J."/>
            <person name="Wang M."/>
            <person name="Xu W."/>
            <person name="Wang J."/>
            <person name="Lu Y."/>
            <person name="Du Q."/>
            <person name="Sun Z."/>
        </authorList>
    </citation>
    <scope>NUCLEOTIDE SEQUENCE [LARGE SCALE GENOMIC DNA]</scope>
    <source>
        <strain evidence="18 19">D1-5</strain>
    </source>
</reference>
<keyword evidence="5" id="KW-0808">Transferase</keyword>